<dbReference type="Proteomes" id="UP001221686">
    <property type="component" value="Unassembled WGS sequence"/>
</dbReference>
<dbReference type="InterPro" id="IPR019734">
    <property type="entry name" value="TPR_rpt"/>
</dbReference>
<dbReference type="Pfam" id="PF00069">
    <property type="entry name" value="Pkinase"/>
    <property type="match status" value="1"/>
</dbReference>
<evidence type="ECO:0000259" key="13">
    <source>
        <dbReference type="PROSITE" id="PS50011"/>
    </source>
</evidence>
<accession>A0ABT5DWB2</accession>
<keyword evidence="5" id="KW-0677">Repeat</keyword>
<keyword evidence="7" id="KW-0802">TPR repeat</keyword>
<keyword evidence="14" id="KW-0808">Transferase</keyword>
<dbReference type="RefSeq" id="WP_272085192.1">
    <property type="nucleotide sequence ID" value="NZ_JAQNDL010000001.1"/>
</dbReference>
<dbReference type="SUPFAM" id="SSF48452">
    <property type="entry name" value="TPR-like"/>
    <property type="match status" value="2"/>
</dbReference>
<keyword evidence="8 12" id="KW-0067">ATP-binding</keyword>
<dbReference type="SUPFAM" id="SSF56112">
    <property type="entry name" value="Protein kinase-like (PK-like)"/>
    <property type="match status" value="1"/>
</dbReference>
<dbReference type="InterPro" id="IPR000719">
    <property type="entry name" value="Prot_kinase_dom"/>
</dbReference>
<name>A0ABT5DWB2_9BACT</name>
<dbReference type="Gene3D" id="1.25.40.10">
    <property type="entry name" value="Tetratricopeptide repeat domain"/>
    <property type="match status" value="2"/>
</dbReference>
<dbReference type="PROSITE" id="PS00108">
    <property type="entry name" value="PROTEIN_KINASE_ST"/>
    <property type="match status" value="1"/>
</dbReference>
<dbReference type="EMBL" id="JAQNDL010000001">
    <property type="protein sequence ID" value="MDC0716701.1"/>
    <property type="molecule type" value="Genomic_DNA"/>
</dbReference>
<proteinExistence type="inferred from homology"/>
<dbReference type="SMART" id="SM00028">
    <property type="entry name" value="TPR"/>
    <property type="match status" value="5"/>
</dbReference>
<keyword evidence="3" id="KW-0963">Cytoplasm</keyword>
<keyword evidence="15" id="KW-1185">Reference proteome</keyword>
<gene>
    <name evidence="14" type="ORF">POL25_07350</name>
</gene>
<organism evidence="14 15">
    <name type="scientific">Nannocystis bainbridge</name>
    <dbReference type="NCBI Taxonomy" id="2995303"/>
    <lineage>
        <taxon>Bacteria</taxon>
        <taxon>Pseudomonadati</taxon>
        <taxon>Myxococcota</taxon>
        <taxon>Polyangia</taxon>
        <taxon>Nannocystales</taxon>
        <taxon>Nannocystaceae</taxon>
        <taxon>Nannocystis</taxon>
    </lineage>
</organism>
<protein>
    <submittedName>
        <fullName evidence="14">Serine/threonine-protein kinase</fullName>
    </submittedName>
</protein>
<evidence type="ECO:0000256" key="3">
    <source>
        <dbReference type="ARBA" id="ARBA00022490"/>
    </source>
</evidence>
<evidence type="ECO:0000256" key="12">
    <source>
        <dbReference type="PROSITE-ProRule" id="PRU10141"/>
    </source>
</evidence>
<evidence type="ECO:0000256" key="1">
    <source>
        <dbReference type="ARBA" id="ARBA00004245"/>
    </source>
</evidence>
<dbReference type="PROSITE" id="PS50011">
    <property type="entry name" value="PROTEIN_KINASE_DOM"/>
    <property type="match status" value="1"/>
</dbReference>
<keyword evidence="4" id="KW-0493">Microtubule</keyword>
<dbReference type="PANTHER" id="PTHR45783">
    <property type="entry name" value="KINESIN LIGHT CHAIN"/>
    <property type="match status" value="1"/>
</dbReference>
<evidence type="ECO:0000313" key="15">
    <source>
        <dbReference type="Proteomes" id="UP001221686"/>
    </source>
</evidence>
<dbReference type="Gene3D" id="1.10.510.10">
    <property type="entry name" value="Transferase(Phosphotransferase) domain 1"/>
    <property type="match status" value="1"/>
</dbReference>
<dbReference type="InterPro" id="IPR002151">
    <property type="entry name" value="Kinesin_light"/>
</dbReference>
<comment type="subcellular location">
    <subcellularLocation>
        <location evidence="1">Cytoplasm</location>
        <location evidence="1">Cytoskeleton</location>
    </subcellularLocation>
</comment>
<dbReference type="InterPro" id="IPR011990">
    <property type="entry name" value="TPR-like_helical_dom_sf"/>
</dbReference>
<evidence type="ECO:0000256" key="9">
    <source>
        <dbReference type="ARBA" id="ARBA00023054"/>
    </source>
</evidence>
<dbReference type="InterPro" id="IPR008271">
    <property type="entry name" value="Ser/Thr_kinase_AS"/>
</dbReference>
<dbReference type="InterPro" id="IPR017441">
    <property type="entry name" value="Protein_kinase_ATP_BS"/>
</dbReference>
<keyword evidence="6 12" id="KW-0547">Nucleotide-binding</keyword>
<evidence type="ECO:0000256" key="7">
    <source>
        <dbReference type="ARBA" id="ARBA00022803"/>
    </source>
</evidence>
<evidence type="ECO:0000256" key="4">
    <source>
        <dbReference type="ARBA" id="ARBA00022701"/>
    </source>
</evidence>
<dbReference type="GO" id="GO:0016301">
    <property type="term" value="F:kinase activity"/>
    <property type="evidence" value="ECO:0007669"/>
    <property type="project" value="UniProtKB-KW"/>
</dbReference>
<evidence type="ECO:0000256" key="11">
    <source>
        <dbReference type="ARBA" id="ARBA00023212"/>
    </source>
</evidence>
<keyword evidence="9" id="KW-0175">Coiled coil</keyword>
<evidence type="ECO:0000256" key="2">
    <source>
        <dbReference type="ARBA" id="ARBA00009622"/>
    </source>
</evidence>
<dbReference type="PANTHER" id="PTHR45783:SF3">
    <property type="entry name" value="KINESIN LIGHT CHAIN"/>
    <property type="match status" value="1"/>
</dbReference>
<feature type="domain" description="Protein kinase" evidence="13">
    <location>
        <begin position="79"/>
        <end position="349"/>
    </location>
</feature>
<dbReference type="Pfam" id="PF13374">
    <property type="entry name" value="TPR_10"/>
    <property type="match status" value="1"/>
</dbReference>
<keyword evidence="11" id="KW-0206">Cytoskeleton</keyword>
<evidence type="ECO:0000256" key="8">
    <source>
        <dbReference type="ARBA" id="ARBA00022840"/>
    </source>
</evidence>
<dbReference type="Pfam" id="PF13424">
    <property type="entry name" value="TPR_12"/>
    <property type="match status" value="2"/>
</dbReference>
<evidence type="ECO:0000256" key="5">
    <source>
        <dbReference type="ARBA" id="ARBA00022737"/>
    </source>
</evidence>
<keyword evidence="10" id="KW-0505">Motor protein</keyword>
<evidence type="ECO:0000256" key="6">
    <source>
        <dbReference type="ARBA" id="ARBA00022741"/>
    </source>
</evidence>
<feature type="binding site" evidence="12">
    <location>
        <position position="108"/>
    </location>
    <ligand>
        <name>ATP</name>
        <dbReference type="ChEBI" id="CHEBI:30616"/>
    </ligand>
</feature>
<sequence length="920" mass="96645">MSGFGDCLAEHTLDALSRGRLSPAEQAAAARHLDGCDACRELLAALARVEVGEVESNLATRPRGVAAPRLAAGDRIGRYTVLHLVGAGAMGTVYAAYDPELDRRVALKLVHHGLLAGDAREAAAARLLREAQALARLSDPNIVTVFDAGRFEGQVFLAMEFVEGGTLRQWLMVERRSPAAIVAMFVAAGRGLAALHGAGLVHRDFKPDNVLVGGDGRVRVSDFGLVRVAPAATASIEETFDPARPLPTGGEAMTRTGALLGTPAYMAPELWQGAQADARSDQFAFCVALHEALQGARPFTAAVLSGAAGGRMVAQGDRIPAGLRAPLAIGLARAPERRHASMAALLAALGRGLTAARRRRTALLGLGVGLCAGLSAWGWQHAQARELAGREAACVAAGARIEAVWGAAARADVERSFAATGKSFAPTTFAKTAPWLDRWAADWRGAAETACRAHTLAGTWDAELRARAEDCLDEARAGFAALVDELRDADAVALTQATNAAAELTPASRCTQPAALRERPDVPQAQRSAARELWVRLARARSLQAVGDYAAAQAAAHAAMAAARASGLPELIAEAEFREAGLHEKRGDYAAAEAGLLRALAAAEGARARGLALAVTTDLVYVVGYAAARPAEGRVWARSAQTQLALHPGASPLDEAHLDSRLASVDDVVGDYAEAARLHARALAVREQQLGPWHPDVARSLVGLAAARQAQGELDAASELYGRALTIQQRVFGPEHPDVAMTLHNLAGVRYGAGALDDAAGFYERALAIAERVLGPDHPGVADTLKDLGVVQRARGELAASLRLQTRALAIYERALGPDHPRVGNSLNSLALVQRDLGAPAEAERLHTRALALFERALGPDHTEVGGVLYNLAELRSEAGAHAEAAALMRRAHAIYAAALGPQHPETVDMARELAQLEAR</sequence>
<comment type="caution">
    <text evidence="14">The sequence shown here is derived from an EMBL/GenBank/DDBJ whole genome shotgun (WGS) entry which is preliminary data.</text>
</comment>
<comment type="similarity">
    <text evidence="2">Belongs to the kinesin light chain family.</text>
</comment>
<keyword evidence="14" id="KW-0418">Kinase</keyword>
<dbReference type="PROSITE" id="PS00107">
    <property type="entry name" value="PROTEIN_KINASE_ATP"/>
    <property type="match status" value="1"/>
</dbReference>
<evidence type="ECO:0000256" key="10">
    <source>
        <dbReference type="ARBA" id="ARBA00023175"/>
    </source>
</evidence>
<dbReference type="CDD" id="cd14014">
    <property type="entry name" value="STKc_PknB_like"/>
    <property type="match status" value="1"/>
</dbReference>
<dbReference type="Gene3D" id="3.30.200.20">
    <property type="entry name" value="Phosphorylase Kinase, domain 1"/>
    <property type="match status" value="1"/>
</dbReference>
<reference evidence="14 15" key="1">
    <citation type="submission" date="2022-11" db="EMBL/GenBank/DDBJ databases">
        <title>Minimal conservation of predation-associated metabolite biosynthetic gene clusters underscores biosynthetic potential of Myxococcota including descriptions for ten novel species: Archangium lansinium sp. nov., Myxococcus landrumus sp. nov., Nannocystis bai.</title>
        <authorList>
            <person name="Ahearne A."/>
            <person name="Stevens C."/>
            <person name="Dowd S."/>
        </authorList>
    </citation>
    <scope>NUCLEOTIDE SEQUENCE [LARGE SCALE GENOMIC DNA]</scope>
    <source>
        <strain evidence="14 15">BB15-2</strain>
    </source>
</reference>
<dbReference type="InterPro" id="IPR011009">
    <property type="entry name" value="Kinase-like_dom_sf"/>
</dbReference>
<evidence type="ECO:0000313" key="14">
    <source>
        <dbReference type="EMBL" id="MDC0716701.1"/>
    </source>
</evidence>